<reference evidence="1 2" key="1">
    <citation type="submission" date="2023-12" db="EMBL/GenBank/DDBJ databases">
        <title>A high-quality genome assembly for Dillenia turbinata (Dilleniales).</title>
        <authorList>
            <person name="Chanderbali A."/>
        </authorList>
    </citation>
    <scope>NUCLEOTIDE SEQUENCE [LARGE SCALE GENOMIC DNA]</scope>
    <source>
        <strain evidence="1">LSX21</strain>
        <tissue evidence="1">Leaf</tissue>
    </source>
</reference>
<gene>
    <name evidence="1" type="ORF">RJ641_018121</name>
</gene>
<protein>
    <submittedName>
        <fullName evidence="1">Uncharacterized protein</fullName>
    </submittedName>
</protein>
<keyword evidence="2" id="KW-1185">Reference proteome</keyword>
<accession>A0AAN8YYZ0</accession>
<dbReference type="Proteomes" id="UP001370490">
    <property type="component" value="Unassembled WGS sequence"/>
</dbReference>
<organism evidence="1 2">
    <name type="scientific">Dillenia turbinata</name>
    <dbReference type="NCBI Taxonomy" id="194707"/>
    <lineage>
        <taxon>Eukaryota</taxon>
        <taxon>Viridiplantae</taxon>
        <taxon>Streptophyta</taxon>
        <taxon>Embryophyta</taxon>
        <taxon>Tracheophyta</taxon>
        <taxon>Spermatophyta</taxon>
        <taxon>Magnoliopsida</taxon>
        <taxon>eudicotyledons</taxon>
        <taxon>Gunneridae</taxon>
        <taxon>Pentapetalae</taxon>
        <taxon>Dilleniales</taxon>
        <taxon>Dilleniaceae</taxon>
        <taxon>Dillenia</taxon>
    </lineage>
</organism>
<evidence type="ECO:0000313" key="1">
    <source>
        <dbReference type="EMBL" id="KAK6917370.1"/>
    </source>
</evidence>
<name>A0AAN8YYZ0_9MAGN</name>
<comment type="caution">
    <text evidence="1">The sequence shown here is derived from an EMBL/GenBank/DDBJ whole genome shotgun (WGS) entry which is preliminary data.</text>
</comment>
<evidence type="ECO:0000313" key="2">
    <source>
        <dbReference type="Proteomes" id="UP001370490"/>
    </source>
</evidence>
<dbReference type="AlphaFoldDB" id="A0AAN8YYZ0"/>
<sequence length="69" mass="7971">MLPVWKLWNDNVPFDLVDSTIRDSFSRNNVLRSIHIGLLCVKEDPIPLPQLPDFTPQTRPELELNLSSE</sequence>
<dbReference type="EMBL" id="JBAMMX010000023">
    <property type="protein sequence ID" value="KAK6917370.1"/>
    <property type="molecule type" value="Genomic_DNA"/>
</dbReference>
<proteinExistence type="predicted"/>